<gene>
    <name evidence="1" type="ORF">BDN72DRAFT_846106</name>
</gene>
<protein>
    <submittedName>
        <fullName evidence="1">Uncharacterized protein</fullName>
    </submittedName>
</protein>
<dbReference type="Proteomes" id="UP000308600">
    <property type="component" value="Unassembled WGS sequence"/>
</dbReference>
<sequence length="363" mass="40441">ALCAMPRLQKLHLEDIFSDSQDPLDPAEMDVESPAVDDESVSDLLSDSDDEAASKPNAKEGSDIDNSLGSPQADTPNDVPDKPDTSSPPNPPNPVLLQLKDFSLVQSGEACRHLSSLLSRLKVPRTAKLDITLNRFAEPLPIFEGLVKLKSSSDSESEWKVRSIGIVTERNAFKYTFEDGGGRTTLRFGHSPTSMEAIIEALSPLKFTKNRPLSIELDGVQSYPSSPESFVSFFETLGAIRVSSLIMHQAHTTPFLAFIEKQIEKSPKIRVQGRGGTYYRSKPVADNDSEDETPDLFRFLRNLHFCKGFARGAAKNWKVLLRWLTNYREGSSLHTLTFEDFEAPPSTSMMEEFRKEVKEVVLM</sequence>
<evidence type="ECO:0000313" key="2">
    <source>
        <dbReference type="Proteomes" id="UP000308600"/>
    </source>
</evidence>
<name>A0ACD3AHJ7_9AGAR</name>
<feature type="non-terminal residue" evidence="1">
    <location>
        <position position="1"/>
    </location>
</feature>
<organism evidence="1 2">
    <name type="scientific">Pluteus cervinus</name>
    <dbReference type="NCBI Taxonomy" id="181527"/>
    <lineage>
        <taxon>Eukaryota</taxon>
        <taxon>Fungi</taxon>
        <taxon>Dikarya</taxon>
        <taxon>Basidiomycota</taxon>
        <taxon>Agaricomycotina</taxon>
        <taxon>Agaricomycetes</taxon>
        <taxon>Agaricomycetidae</taxon>
        <taxon>Agaricales</taxon>
        <taxon>Pluteineae</taxon>
        <taxon>Pluteaceae</taxon>
        <taxon>Pluteus</taxon>
    </lineage>
</organism>
<proteinExistence type="predicted"/>
<evidence type="ECO:0000313" key="1">
    <source>
        <dbReference type="EMBL" id="TFK65026.1"/>
    </source>
</evidence>
<accession>A0ACD3AHJ7</accession>
<keyword evidence="2" id="KW-1185">Reference proteome</keyword>
<reference evidence="1 2" key="1">
    <citation type="journal article" date="2019" name="Nat. Ecol. Evol.">
        <title>Megaphylogeny resolves global patterns of mushroom evolution.</title>
        <authorList>
            <person name="Varga T."/>
            <person name="Krizsan K."/>
            <person name="Foldi C."/>
            <person name="Dima B."/>
            <person name="Sanchez-Garcia M."/>
            <person name="Sanchez-Ramirez S."/>
            <person name="Szollosi G.J."/>
            <person name="Szarkandi J.G."/>
            <person name="Papp V."/>
            <person name="Albert L."/>
            <person name="Andreopoulos W."/>
            <person name="Angelini C."/>
            <person name="Antonin V."/>
            <person name="Barry K.W."/>
            <person name="Bougher N.L."/>
            <person name="Buchanan P."/>
            <person name="Buyck B."/>
            <person name="Bense V."/>
            <person name="Catcheside P."/>
            <person name="Chovatia M."/>
            <person name="Cooper J."/>
            <person name="Damon W."/>
            <person name="Desjardin D."/>
            <person name="Finy P."/>
            <person name="Geml J."/>
            <person name="Haridas S."/>
            <person name="Hughes K."/>
            <person name="Justo A."/>
            <person name="Karasinski D."/>
            <person name="Kautmanova I."/>
            <person name="Kiss B."/>
            <person name="Kocsube S."/>
            <person name="Kotiranta H."/>
            <person name="LaButti K.M."/>
            <person name="Lechner B.E."/>
            <person name="Liimatainen K."/>
            <person name="Lipzen A."/>
            <person name="Lukacs Z."/>
            <person name="Mihaltcheva S."/>
            <person name="Morgado L.N."/>
            <person name="Niskanen T."/>
            <person name="Noordeloos M.E."/>
            <person name="Ohm R.A."/>
            <person name="Ortiz-Santana B."/>
            <person name="Ovrebo C."/>
            <person name="Racz N."/>
            <person name="Riley R."/>
            <person name="Savchenko A."/>
            <person name="Shiryaev A."/>
            <person name="Soop K."/>
            <person name="Spirin V."/>
            <person name="Szebenyi C."/>
            <person name="Tomsovsky M."/>
            <person name="Tulloss R.E."/>
            <person name="Uehling J."/>
            <person name="Grigoriev I.V."/>
            <person name="Vagvolgyi C."/>
            <person name="Papp T."/>
            <person name="Martin F.M."/>
            <person name="Miettinen O."/>
            <person name="Hibbett D.S."/>
            <person name="Nagy L.G."/>
        </authorList>
    </citation>
    <scope>NUCLEOTIDE SEQUENCE [LARGE SCALE GENOMIC DNA]</scope>
    <source>
        <strain evidence="1 2">NL-1719</strain>
    </source>
</reference>
<dbReference type="EMBL" id="ML208451">
    <property type="protein sequence ID" value="TFK65026.1"/>
    <property type="molecule type" value="Genomic_DNA"/>
</dbReference>